<evidence type="ECO:0000313" key="8">
    <source>
        <dbReference type="Proteomes" id="UP000199095"/>
    </source>
</evidence>
<proteinExistence type="inferred from homology"/>
<dbReference type="AlphaFoldDB" id="A0A1I0IB23"/>
<evidence type="ECO:0000256" key="5">
    <source>
        <dbReference type="ARBA" id="ARBA00023136"/>
    </source>
</evidence>
<evidence type="ECO:0000256" key="3">
    <source>
        <dbReference type="ARBA" id="ARBA00022692"/>
    </source>
</evidence>
<dbReference type="EMBL" id="FOHJ01000011">
    <property type="protein sequence ID" value="SET93804.1"/>
    <property type="molecule type" value="Genomic_DNA"/>
</dbReference>
<dbReference type="InterPro" id="IPR010070">
    <property type="entry name" value="YjcZ-like"/>
</dbReference>
<gene>
    <name evidence="7" type="ORF">SAMN05421676_11185</name>
</gene>
<keyword evidence="8" id="KW-1185">Reference proteome</keyword>
<evidence type="ECO:0000256" key="4">
    <source>
        <dbReference type="ARBA" id="ARBA00022989"/>
    </source>
</evidence>
<evidence type="ECO:0000313" key="7">
    <source>
        <dbReference type="EMBL" id="SET93804.1"/>
    </source>
</evidence>
<feature type="transmembrane region" description="Helical" evidence="6">
    <location>
        <begin position="6"/>
        <end position="28"/>
    </location>
</feature>
<evidence type="ECO:0000256" key="6">
    <source>
        <dbReference type="SAM" id="Phobius"/>
    </source>
</evidence>
<keyword evidence="3 6" id="KW-0812">Transmembrane</keyword>
<dbReference type="RefSeq" id="WP_093136920.1">
    <property type="nucleotide sequence ID" value="NZ_FOHJ01000011.1"/>
</dbReference>
<protein>
    <submittedName>
        <fullName evidence="7">Conserved hypothetical tiny transmembrane protein</fullName>
    </submittedName>
</protein>
<comment type="subcellular location">
    <subcellularLocation>
        <location evidence="1">Membrane</location>
        <topology evidence="1">Single-pass membrane protein</topology>
    </subcellularLocation>
</comment>
<name>A0A1I0IB23_9BACI</name>
<organism evidence="7 8">
    <name type="scientific">Salinibacillus kushneri</name>
    <dbReference type="NCBI Taxonomy" id="237682"/>
    <lineage>
        <taxon>Bacteria</taxon>
        <taxon>Bacillati</taxon>
        <taxon>Bacillota</taxon>
        <taxon>Bacilli</taxon>
        <taxon>Bacillales</taxon>
        <taxon>Bacillaceae</taxon>
        <taxon>Salinibacillus</taxon>
    </lineage>
</organism>
<dbReference type="GO" id="GO:0016020">
    <property type="term" value="C:membrane"/>
    <property type="evidence" value="ECO:0007669"/>
    <property type="project" value="UniProtKB-SubCell"/>
</dbReference>
<comment type="similarity">
    <text evidence="2">Belongs to the SscA family.</text>
</comment>
<accession>A0A1I0IB23</accession>
<evidence type="ECO:0000256" key="1">
    <source>
        <dbReference type="ARBA" id="ARBA00004167"/>
    </source>
</evidence>
<dbReference type="NCBIfam" id="TIGR01732">
    <property type="entry name" value="tiny_TM_bacill"/>
    <property type="match status" value="1"/>
</dbReference>
<keyword evidence="4 6" id="KW-1133">Transmembrane helix</keyword>
<dbReference type="Pfam" id="PF09680">
    <property type="entry name" value="YjcZ_2"/>
    <property type="match status" value="1"/>
</dbReference>
<keyword evidence="5 6" id="KW-0472">Membrane</keyword>
<reference evidence="8" key="1">
    <citation type="submission" date="2016-10" db="EMBL/GenBank/DDBJ databases">
        <authorList>
            <person name="Varghese N."/>
            <person name="Submissions S."/>
        </authorList>
    </citation>
    <scope>NUCLEOTIDE SEQUENCE [LARGE SCALE GENOMIC DNA]</scope>
    <source>
        <strain evidence="8">CGMCC 1.3566</strain>
    </source>
</reference>
<evidence type="ECO:0000256" key="2">
    <source>
        <dbReference type="ARBA" id="ARBA00010221"/>
    </source>
</evidence>
<sequence length="32" mass="3459">MVYGGGYGDMFVLLVVLFILLIIVGTNFGSSY</sequence>
<dbReference type="Proteomes" id="UP000199095">
    <property type="component" value="Unassembled WGS sequence"/>
</dbReference>